<evidence type="ECO:0000313" key="1">
    <source>
        <dbReference type="EMBL" id="MEQ2307829.1"/>
    </source>
</evidence>
<protein>
    <submittedName>
        <fullName evidence="1">Uncharacterized protein</fullName>
    </submittedName>
</protein>
<evidence type="ECO:0000313" key="2">
    <source>
        <dbReference type="Proteomes" id="UP001469553"/>
    </source>
</evidence>
<accession>A0ABV0ZNK7</accession>
<gene>
    <name evidence="1" type="ORF">AMECASPLE_022172</name>
</gene>
<comment type="caution">
    <text evidence="1">The sequence shown here is derived from an EMBL/GenBank/DDBJ whole genome shotgun (WGS) entry which is preliminary data.</text>
</comment>
<organism evidence="1 2">
    <name type="scientific">Ameca splendens</name>
    <dbReference type="NCBI Taxonomy" id="208324"/>
    <lineage>
        <taxon>Eukaryota</taxon>
        <taxon>Metazoa</taxon>
        <taxon>Chordata</taxon>
        <taxon>Craniata</taxon>
        <taxon>Vertebrata</taxon>
        <taxon>Euteleostomi</taxon>
        <taxon>Actinopterygii</taxon>
        <taxon>Neopterygii</taxon>
        <taxon>Teleostei</taxon>
        <taxon>Neoteleostei</taxon>
        <taxon>Acanthomorphata</taxon>
        <taxon>Ovalentaria</taxon>
        <taxon>Atherinomorphae</taxon>
        <taxon>Cyprinodontiformes</taxon>
        <taxon>Goodeidae</taxon>
        <taxon>Ameca</taxon>
    </lineage>
</organism>
<name>A0ABV0ZNK7_9TELE</name>
<reference evidence="1 2" key="1">
    <citation type="submission" date="2021-06" db="EMBL/GenBank/DDBJ databases">
        <authorList>
            <person name="Palmer J.M."/>
        </authorList>
    </citation>
    <scope>NUCLEOTIDE SEQUENCE [LARGE SCALE GENOMIC DNA]</scope>
    <source>
        <strain evidence="1 2">AS_MEX2019</strain>
        <tissue evidence="1">Muscle</tissue>
    </source>
</reference>
<dbReference type="Proteomes" id="UP001469553">
    <property type="component" value="Unassembled WGS sequence"/>
</dbReference>
<proteinExistence type="predicted"/>
<sequence>MQLPLPAPLGEPQGVPREAKRHYLSSKSWIFLRVSLSWACLGALEELRHAHQILHWISFGDWTEIDHIEFGADQMIYVKIRGYVSVDMKLLAFRQGRIIVPHCYQFSNSSLSFLPLDQLIKCHWVPIGTN</sequence>
<keyword evidence="2" id="KW-1185">Reference proteome</keyword>
<dbReference type="EMBL" id="JAHRIP010067790">
    <property type="protein sequence ID" value="MEQ2307829.1"/>
    <property type="molecule type" value="Genomic_DNA"/>
</dbReference>